<dbReference type="Proteomes" id="UP000568664">
    <property type="component" value="Unassembled WGS sequence"/>
</dbReference>
<accession>A0A7Y0Q8V4</accession>
<organism evidence="1 2">
    <name type="scientific">Thalassotalea algicola</name>
    <dbReference type="NCBI Taxonomy" id="2716224"/>
    <lineage>
        <taxon>Bacteria</taxon>
        <taxon>Pseudomonadati</taxon>
        <taxon>Pseudomonadota</taxon>
        <taxon>Gammaproteobacteria</taxon>
        <taxon>Alteromonadales</taxon>
        <taxon>Colwelliaceae</taxon>
        <taxon>Thalassotalea</taxon>
    </lineage>
</organism>
<evidence type="ECO:0000313" key="2">
    <source>
        <dbReference type="Proteomes" id="UP000568664"/>
    </source>
</evidence>
<name>A0A7Y0Q8V4_9GAMM</name>
<dbReference type="EMBL" id="JABBXH010000007">
    <property type="protein sequence ID" value="NMP33317.1"/>
    <property type="molecule type" value="Genomic_DNA"/>
</dbReference>
<dbReference type="AlphaFoldDB" id="A0A7Y0Q8V4"/>
<sequence length="69" mass="7854">MELSSLAHLQKQSKKSFNDQKTLIKKVLAGKEVKCRHCQQLLQFELKTEAVTAKVYCQKGCTDIELDIS</sequence>
<dbReference type="RefSeq" id="WP_169076633.1">
    <property type="nucleotide sequence ID" value="NZ_JABBXH010000007.1"/>
</dbReference>
<protein>
    <submittedName>
        <fullName evidence="1">Uncharacterized protein</fullName>
    </submittedName>
</protein>
<comment type="caution">
    <text evidence="1">The sequence shown here is derived from an EMBL/GenBank/DDBJ whole genome shotgun (WGS) entry which is preliminary data.</text>
</comment>
<gene>
    <name evidence="1" type="ORF">HII17_17320</name>
</gene>
<keyword evidence="2" id="KW-1185">Reference proteome</keyword>
<proteinExistence type="predicted"/>
<reference evidence="1 2" key="1">
    <citation type="submission" date="2020-04" db="EMBL/GenBank/DDBJ databases">
        <title>Thalassotalea sp. M1531, isolated from the surface of marine red alga.</title>
        <authorList>
            <person name="Pang L."/>
            <person name="Lu D.-C."/>
        </authorList>
    </citation>
    <scope>NUCLEOTIDE SEQUENCE [LARGE SCALE GENOMIC DNA]</scope>
    <source>
        <strain evidence="1 2">M1531</strain>
    </source>
</reference>
<evidence type="ECO:0000313" key="1">
    <source>
        <dbReference type="EMBL" id="NMP33317.1"/>
    </source>
</evidence>